<organism evidence="1 2">
    <name type="scientific">Aspergillus udagawae</name>
    <dbReference type="NCBI Taxonomy" id="91492"/>
    <lineage>
        <taxon>Eukaryota</taxon>
        <taxon>Fungi</taxon>
        <taxon>Dikarya</taxon>
        <taxon>Ascomycota</taxon>
        <taxon>Pezizomycotina</taxon>
        <taxon>Eurotiomycetes</taxon>
        <taxon>Eurotiomycetidae</taxon>
        <taxon>Eurotiales</taxon>
        <taxon>Aspergillaceae</taxon>
        <taxon>Aspergillus</taxon>
        <taxon>Aspergillus subgen. Fumigati</taxon>
    </lineage>
</organism>
<dbReference type="EMBL" id="BLKC01000174">
    <property type="protein sequence ID" value="GFF58435.1"/>
    <property type="molecule type" value="Genomic_DNA"/>
</dbReference>
<dbReference type="Gene3D" id="3.40.1460.10">
    <property type="entry name" value="Nuclease A inhibitor-like"/>
    <property type="match status" value="1"/>
</dbReference>
<evidence type="ECO:0000313" key="1">
    <source>
        <dbReference type="EMBL" id="GFF58435.1"/>
    </source>
</evidence>
<proteinExistence type="predicted"/>
<comment type="caution">
    <text evidence="1">The sequence shown here is derived from an EMBL/GenBank/DDBJ whole genome shotgun (WGS) entry which is preliminary data.</text>
</comment>
<name>A0A8H3SEW5_9EURO</name>
<dbReference type="InterPro" id="IPR056539">
    <property type="entry name" value="NuiA-like"/>
</dbReference>
<dbReference type="Proteomes" id="UP000465221">
    <property type="component" value="Unassembled WGS sequence"/>
</dbReference>
<evidence type="ECO:0000313" key="2">
    <source>
        <dbReference type="Proteomes" id="UP000465221"/>
    </source>
</evidence>
<reference evidence="1 2" key="1">
    <citation type="submission" date="2020-01" db="EMBL/GenBank/DDBJ databases">
        <title>Draft genome sequence of Aspergillus udagawae IFM 46972.</title>
        <authorList>
            <person name="Takahashi H."/>
            <person name="Yaguchi T."/>
        </authorList>
    </citation>
    <scope>NUCLEOTIDE SEQUENCE [LARGE SCALE GENOMIC DNA]</scope>
    <source>
        <strain evidence="1 2">IFM 46972</strain>
    </source>
</reference>
<dbReference type="PANTHER" id="PTHR42093">
    <property type="match status" value="1"/>
</dbReference>
<dbReference type="Pfam" id="PF23151">
    <property type="entry name" value="NuiA_2"/>
    <property type="match status" value="1"/>
</dbReference>
<sequence>MRRWQLSRTVYCVINRNLVWASTSTASPNRAALSPQSLILKSRSFTVTSHCRLYSHLRIRTSPQNQILLVSSHQTYCSIIPSPNSRRKPIISRAMSSDDAYMSFLDKANADLNNGRAQQTQQSSGVRTETVDVGVQIPAPLRSVDAYYVSETDEPFEPVTLRWEGANKGTWPGPAEFSRLISPDADLVSSIETLTPSTFDPKNQYSAALRAVRAAVAQAFGGGEPGIDESDVEVKVYRVEVGKSRVQYYILGLDAEGGTIVGLRAKAIES</sequence>
<dbReference type="PANTHER" id="PTHR42093:SF1">
    <property type="match status" value="1"/>
</dbReference>
<dbReference type="AlphaFoldDB" id="A0A8H3SEW5"/>
<accession>A0A8H3SEW5</accession>
<protein>
    <submittedName>
        <fullName evidence="1">Uncharacterized protein</fullName>
    </submittedName>
</protein>
<gene>
    <name evidence="1" type="ORF">IFM46972_11107</name>
</gene>